<evidence type="ECO:0000256" key="2">
    <source>
        <dbReference type="SAM" id="Phobius"/>
    </source>
</evidence>
<protein>
    <submittedName>
        <fullName evidence="3">Uncharacterized protein</fullName>
    </submittedName>
</protein>
<keyword evidence="2" id="KW-1133">Transmembrane helix</keyword>
<keyword evidence="2" id="KW-0472">Membrane</keyword>
<proteinExistence type="predicted"/>
<keyword evidence="4" id="KW-1185">Reference proteome</keyword>
<reference evidence="3 4" key="1">
    <citation type="journal article" date="2015" name="Int. J. Syst. Evol. Microbiol.">
        <title>Mariniphaga sediminis sp. nov., isolated from coastal sediment.</title>
        <authorList>
            <person name="Wang F.Q."/>
            <person name="Shen Q.Y."/>
            <person name="Chen G.J."/>
            <person name="Du Z.J."/>
        </authorList>
    </citation>
    <scope>NUCLEOTIDE SEQUENCE [LARGE SCALE GENOMIC DNA]</scope>
    <source>
        <strain evidence="3 4">SY21</strain>
    </source>
</reference>
<gene>
    <name evidence="3" type="ORF">D1164_18435</name>
</gene>
<evidence type="ECO:0000256" key="1">
    <source>
        <dbReference type="SAM" id="MobiDB-lite"/>
    </source>
</evidence>
<feature type="transmembrane region" description="Helical" evidence="2">
    <location>
        <begin position="139"/>
        <end position="157"/>
    </location>
</feature>
<dbReference type="RefSeq" id="WP_119351375.1">
    <property type="nucleotide sequence ID" value="NZ_QWET01000017.1"/>
</dbReference>
<sequence length="349" mass="40258">MEITRDNYEVYFLDYLEGNLDEKLVDDFIEFIRENQDLKKELELAGHVKVEVENISFDKKGNLYKDKFDLEKEFNQAAVARLEDDLSEKEKANFEKYLASNPEKQKEAALFEKTKLQPDYSIHFPHKGRLYHHSTGRTVLLWTVRVAAILALAFLAYRMTEFNIKNTLAPKNQVAISESETKNETPEPITLPEKAEKKQEVVAANKVPKMTEEKTETENQSQHIQQKKVERQPNNGEIIIARKPIEIPTRINRYKASLTVQQPNTKLAVAHLELPETAEYNEERLLADVVREKAAINKFSLNTVTKAGLKLVSNISNEKFSYQTNREGEITELNFDSRLLAFSIPTKNE</sequence>
<feature type="region of interest" description="Disordered" evidence="1">
    <location>
        <begin position="176"/>
        <end position="197"/>
    </location>
</feature>
<dbReference type="Proteomes" id="UP000266441">
    <property type="component" value="Unassembled WGS sequence"/>
</dbReference>
<organism evidence="3 4">
    <name type="scientific">Mariniphaga sediminis</name>
    <dbReference type="NCBI Taxonomy" id="1628158"/>
    <lineage>
        <taxon>Bacteria</taxon>
        <taxon>Pseudomonadati</taxon>
        <taxon>Bacteroidota</taxon>
        <taxon>Bacteroidia</taxon>
        <taxon>Marinilabiliales</taxon>
        <taxon>Prolixibacteraceae</taxon>
        <taxon>Mariniphaga</taxon>
    </lineage>
</organism>
<evidence type="ECO:0000313" key="4">
    <source>
        <dbReference type="Proteomes" id="UP000266441"/>
    </source>
</evidence>
<dbReference type="EMBL" id="QWET01000017">
    <property type="protein sequence ID" value="RIH63732.1"/>
    <property type="molecule type" value="Genomic_DNA"/>
</dbReference>
<keyword evidence="2" id="KW-0812">Transmembrane</keyword>
<dbReference type="OrthoDB" id="663559at2"/>
<comment type="caution">
    <text evidence="3">The sequence shown here is derived from an EMBL/GenBank/DDBJ whole genome shotgun (WGS) entry which is preliminary data.</text>
</comment>
<evidence type="ECO:0000313" key="3">
    <source>
        <dbReference type="EMBL" id="RIH63732.1"/>
    </source>
</evidence>
<accession>A0A399CZ19</accession>
<dbReference type="AlphaFoldDB" id="A0A399CZ19"/>
<name>A0A399CZ19_9BACT</name>
<feature type="region of interest" description="Disordered" evidence="1">
    <location>
        <begin position="210"/>
        <end position="231"/>
    </location>
</feature>